<name>A0ACB9H1J3_CICIN</name>
<organism evidence="1 2">
    <name type="scientific">Cichorium intybus</name>
    <name type="common">Chicory</name>
    <dbReference type="NCBI Taxonomy" id="13427"/>
    <lineage>
        <taxon>Eukaryota</taxon>
        <taxon>Viridiplantae</taxon>
        <taxon>Streptophyta</taxon>
        <taxon>Embryophyta</taxon>
        <taxon>Tracheophyta</taxon>
        <taxon>Spermatophyta</taxon>
        <taxon>Magnoliopsida</taxon>
        <taxon>eudicotyledons</taxon>
        <taxon>Gunneridae</taxon>
        <taxon>Pentapetalae</taxon>
        <taxon>asterids</taxon>
        <taxon>campanulids</taxon>
        <taxon>Asterales</taxon>
        <taxon>Asteraceae</taxon>
        <taxon>Cichorioideae</taxon>
        <taxon>Cichorieae</taxon>
        <taxon>Cichoriinae</taxon>
        <taxon>Cichorium</taxon>
    </lineage>
</organism>
<reference evidence="2" key="1">
    <citation type="journal article" date="2022" name="Mol. Ecol. Resour.">
        <title>The genomes of chicory, endive, great burdock and yacon provide insights into Asteraceae palaeo-polyploidization history and plant inulin production.</title>
        <authorList>
            <person name="Fan W."/>
            <person name="Wang S."/>
            <person name="Wang H."/>
            <person name="Wang A."/>
            <person name="Jiang F."/>
            <person name="Liu H."/>
            <person name="Zhao H."/>
            <person name="Xu D."/>
            <person name="Zhang Y."/>
        </authorList>
    </citation>
    <scope>NUCLEOTIDE SEQUENCE [LARGE SCALE GENOMIC DNA]</scope>
    <source>
        <strain evidence="2">cv. Punajuju</strain>
    </source>
</reference>
<proteinExistence type="predicted"/>
<evidence type="ECO:0000313" key="2">
    <source>
        <dbReference type="Proteomes" id="UP001055811"/>
    </source>
</evidence>
<accession>A0ACB9H1J3</accession>
<evidence type="ECO:0000313" key="1">
    <source>
        <dbReference type="EMBL" id="KAI3789313.1"/>
    </source>
</evidence>
<comment type="caution">
    <text evidence="1">The sequence shown here is derived from an EMBL/GenBank/DDBJ whole genome shotgun (WGS) entry which is preliminary data.</text>
</comment>
<dbReference type="Proteomes" id="UP001055811">
    <property type="component" value="Linkage Group LG01"/>
</dbReference>
<dbReference type="EMBL" id="CM042009">
    <property type="protein sequence ID" value="KAI3789313.1"/>
    <property type="molecule type" value="Genomic_DNA"/>
</dbReference>
<reference evidence="1 2" key="2">
    <citation type="journal article" date="2022" name="Mol. Ecol. Resour.">
        <title>The genomes of chicory, endive, great burdock and yacon provide insights into Asteraceae paleo-polyploidization history and plant inulin production.</title>
        <authorList>
            <person name="Fan W."/>
            <person name="Wang S."/>
            <person name="Wang H."/>
            <person name="Wang A."/>
            <person name="Jiang F."/>
            <person name="Liu H."/>
            <person name="Zhao H."/>
            <person name="Xu D."/>
            <person name="Zhang Y."/>
        </authorList>
    </citation>
    <scope>NUCLEOTIDE SEQUENCE [LARGE SCALE GENOMIC DNA]</scope>
    <source>
        <strain evidence="2">cv. Punajuju</strain>
        <tissue evidence="1">Leaves</tissue>
    </source>
</reference>
<sequence length="116" mass="13287">MAIIIVFPAKPRDAQSKYGYNDDSAPVPVLDVKHNVSIEREEFTHIPSVPNNDVLGTKFGLKILRCRSSSSSSIIVFATHHHHQYLSNLSSPNPQSEETFYFRYLQAFTTYQWPME</sequence>
<gene>
    <name evidence="1" type="ORF">L2E82_02106</name>
</gene>
<protein>
    <submittedName>
        <fullName evidence="1">Uncharacterized protein</fullName>
    </submittedName>
</protein>
<keyword evidence="2" id="KW-1185">Reference proteome</keyword>